<evidence type="ECO:0000313" key="4">
    <source>
        <dbReference type="EMBL" id="MDQ6599832.1"/>
    </source>
</evidence>
<proteinExistence type="predicted"/>
<name>A0AA90TET3_9BACI</name>
<keyword evidence="3" id="KW-1133">Transmembrane helix</keyword>
<organism evidence="4 5">
    <name type="scientific">Bacillus salipaludis</name>
    <dbReference type="NCBI Taxonomy" id="2547811"/>
    <lineage>
        <taxon>Bacteria</taxon>
        <taxon>Bacillati</taxon>
        <taxon>Bacillota</taxon>
        <taxon>Bacilli</taxon>
        <taxon>Bacillales</taxon>
        <taxon>Bacillaceae</taxon>
        <taxon>Bacillus</taxon>
    </lineage>
</organism>
<dbReference type="Pfam" id="PF07963">
    <property type="entry name" value="N_methyl"/>
    <property type="match status" value="1"/>
</dbReference>
<keyword evidence="2" id="KW-0178">Competence</keyword>
<accession>A0AA90TET3</accession>
<evidence type="ECO:0000256" key="3">
    <source>
        <dbReference type="SAM" id="Phobius"/>
    </source>
</evidence>
<dbReference type="Proteomes" id="UP001178888">
    <property type="component" value="Unassembled WGS sequence"/>
</dbReference>
<protein>
    <submittedName>
        <fullName evidence="4">Prepilin-type N-terminal cleavage/methylation domain-containing protein</fullName>
    </submittedName>
</protein>
<dbReference type="PROSITE" id="PS00409">
    <property type="entry name" value="PROKAR_NTER_METHYL"/>
    <property type="match status" value="1"/>
</dbReference>
<evidence type="ECO:0000313" key="5">
    <source>
        <dbReference type="Proteomes" id="UP001178888"/>
    </source>
</evidence>
<comment type="caution">
    <text evidence="4">The sequence shown here is derived from an EMBL/GenBank/DDBJ whole genome shotgun (WGS) entry which is preliminary data.</text>
</comment>
<sequence length="139" mass="15893">MNLIRNEKGLTLIEILVSITILSIIFLSIMRFFPQMGLMNKQNQDKTQAISTAKQVLVQWKNDSRVKNFFVTPTKSVISEYDRLDGDYYIFKPNGGLVNIKIKKTPSNSSRFTNSNLIIVQILNNNGKVVSETFGYINR</sequence>
<dbReference type="EMBL" id="JAVGVR010000001">
    <property type="protein sequence ID" value="MDQ6599832.1"/>
    <property type="molecule type" value="Genomic_DNA"/>
</dbReference>
<feature type="transmembrane region" description="Helical" evidence="3">
    <location>
        <begin position="12"/>
        <end position="33"/>
    </location>
</feature>
<gene>
    <name evidence="4" type="ORF">RCG21_26395</name>
</gene>
<evidence type="ECO:0000256" key="1">
    <source>
        <dbReference type="ARBA" id="ARBA00004241"/>
    </source>
</evidence>
<dbReference type="GO" id="GO:0030420">
    <property type="term" value="P:establishment of competence for transformation"/>
    <property type="evidence" value="ECO:0007669"/>
    <property type="project" value="UniProtKB-KW"/>
</dbReference>
<evidence type="ECO:0000256" key="2">
    <source>
        <dbReference type="ARBA" id="ARBA00023287"/>
    </source>
</evidence>
<dbReference type="GO" id="GO:0009986">
    <property type="term" value="C:cell surface"/>
    <property type="evidence" value="ECO:0007669"/>
    <property type="project" value="UniProtKB-SubCell"/>
</dbReference>
<comment type="subcellular location">
    <subcellularLocation>
        <location evidence="1">Cell surface</location>
    </subcellularLocation>
</comment>
<dbReference type="NCBIfam" id="TIGR02532">
    <property type="entry name" value="IV_pilin_GFxxxE"/>
    <property type="match status" value="1"/>
</dbReference>
<dbReference type="InterPro" id="IPR012902">
    <property type="entry name" value="N_methyl_site"/>
</dbReference>
<dbReference type="RefSeq" id="WP_308913915.1">
    <property type="nucleotide sequence ID" value="NZ_JAVGVR010000001.1"/>
</dbReference>
<reference evidence="4" key="1">
    <citation type="submission" date="2023-08" db="EMBL/GenBank/DDBJ databases">
        <title>Nitrogen cycling bacteria in agricultural field soils.</title>
        <authorList>
            <person name="Jang J."/>
        </authorList>
    </citation>
    <scope>NUCLEOTIDE SEQUENCE</scope>
    <source>
        <strain evidence="4">PS3-36</strain>
    </source>
</reference>
<dbReference type="AlphaFoldDB" id="A0AA90TET3"/>
<keyword evidence="3" id="KW-0472">Membrane</keyword>
<keyword evidence="3" id="KW-0812">Transmembrane</keyword>
<keyword evidence="5" id="KW-1185">Reference proteome</keyword>